<evidence type="ECO:0000313" key="1">
    <source>
        <dbReference type="EMBL" id="MFD3227235.1"/>
    </source>
</evidence>
<proteinExistence type="predicted"/>
<gene>
    <name evidence="1" type="ORF">ACFPK4_27300</name>
</gene>
<dbReference type="RefSeq" id="WP_379672501.1">
    <property type="nucleotide sequence ID" value="NZ_JBHUCJ010000174.1"/>
</dbReference>
<dbReference type="Pfam" id="PF16872">
    <property type="entry name" value="putAbiC"/>
    <property type="match status" value="1"/>
</dbReference>
<organism evidence="1 2">
    <name type="scientific">Rahnella sp. (strain Y9602)</name>
    <dbReference type="NCBI Taxonomy" id="2703885"/>
    <lineage>
        <taxon>Bacteria</taxon>
        <taxon>Pseudomonadati</taxon>
        <taxon>Pseudomonadota</taxon>
        <taxon>Gammaproteobacteria</taxon>
        <taxon>Enterobacterales</taxon>
        <taxon>Yersiniaceae</taxon>
        <taxon>Rahnella</taxon>
    </lineage>
</organism>
<protein>
    <submittedName>
        <fullName evidence="1">Phage abortive infection protein</fullName>
    </submittedName>
</protein>
<evidence type="ECO:0000313" key="2">
    <source>
        <dbReference type="Proteomes" id="UP001598201"/>
    </source>
</evidence>
<accession>A0ABW6CPZ6</accession>
<dbReference type="EMBL" id="JBHUCJ010000174">
    <property type="protein sequence ID" value="MFD3227235.1"/>
    <property type="molecule type" value="Genomic_DNA"/>
</dbReference>
<dbReference type="Proteomes" id="UP001598201">
    <property type="component" value="Unassembled WGS sequence"/>
</dbReference>
<name>A0ABW6CPZ6_RAHSY</name>
<keyword evidence="2" id="KW-1185">Reference proteome</keyword>
<comment type="caution">
    <text evidence="1">The sequence shown here is derived from an EMBL/GenBank/DDBJ whole genome shotgun (WGS) entry which is preliminary data.</text>
</comment>
<reference evidence="1 2" key="1">
    <citation type="submission" date="2024-09" db="EMBL/GenBank/DDBJ databases">
        <title>Genomes of Rahnella.</title>
        <authorList>
            <person name="Mnguni F.C."/>
            <person name="Shin G.Y."/>
            <person name="Coutinho T."/>
        </authorList>
    </citation>
    <scope>NUCLEOTIDE SEQUENCE [LARGE SCALE GENOMIC DNA]</scope>
    <source>
        <strain evidence="1 2">20WA0057</strain>
    </source>
</reference>
<sequence length="423" mass="49651">MPLTITSLILLIVCFFSWDDIIKNIEILGTLATALAFFATAWAAFEARSSAKAAMIAVNLTKDSLLESRKAAFNQWFAILLEKNENMQGDITTYLEKDPDIKKQLEVHLHLNQFYRKVIKESLFSAYINNLYHVLNYVDNEYYGKPDDIDGKKKYMEQLSNSMTNSVKVIVAIFGLNYAPLSHVKKEKLGILLKKYNFFEHDLFFDAAIEQREYLDHFINRKFIEEYRNINFTNIMAQIQHGEFECNVFLKSRGETPNTLFALLYTYNPMARKYIDNFFAKYTEHTKNEIIIKIKEARKEHSSNLNSFYLKDYAVTRKGKIIITRQRTINTKGDIISLLRHYMKLNKKFGSAITRVQKIEFLNTTWTHIRRDGNSYLDMIDIYLFTFSLLKLKRDPEQEAKIEKLVTFANEVMIEHWEALKSL</sequence>
<dbReference type="InterPro" id="IPR031709">
    <property type="entry name" value="PutAbiC"/>
</dbReference>